<name>A0AAV3RTZ7_LITER</name>
<dbReference type="SUPFAM" id="SSF52540">
    <property type="entry name" value="P-loop containing nucleoside triphosphate hydrolases"/>
    <property type="match status" value="1"/>
</dbReference>
<gene>
    <name evidence="2" type="ORF">LIER_31219</name>
</gene>
<dbReference type="InterPro" id="IPR027417">
    <property type="entry name" value="P-loop_NTPase"/>
</dbReference>
<dbReference type="InterPro" id="IPR049163">
    <property type="entry name" value="Pif1-like_2B_dom"/>
</dbReference>
<keyword evidence="3" id="KW-1185">Reference proteome</keyword>
<proteinExistence type="predicted"/>
<comment type="caution">
    <text evidence="2">The sequence shown here is derived from an EMBL/GenBank/DDBJ whole genome shotgun (WGS) entry which is preliminary data.</text>
</comment>
<dbReference type="PANTHER" id="PTHR10492">
    <property type="match status" value="1"/>
</dbReference>
<sequence length="142" mass="15997">MIQRIIMCPKNDFVDDVNLKLIQRIPRKDIVYISDDKARNASYQGDYVDYLNSLELKRLPQHILVLKVNYPVILLRNINHVEGLCNGTWLICKQLTPNLVGVVIATGKNVKVMIIPAMSVDTGTKYTTNVAYGEVLVKASLP</sequence>
<organism evidence="2 3">
    <name type="scientific">Lithospermum erythrorhizon</name>
    <name type="common">Purple gromwell</name>
    <name type="synonym">Lithospermum officinale var. erythrorhizon</name>
    <dbReference type="NCBI Taxonomy" id="34254"/>
    <lineage>
        <taxon>Eukaryota</taxon>
        <taxon>Viridiplantae</taxon>
        <taxon>Streptophyta</taxon>
        <taxon>Embryophyta</taxon>
        <taxon>Tracheophyta</taxon>
        <taxon>Spermatophyta</taxon>
        <taxon>Magnoliopsida</taxon>
        <taxon>eudicotyledons</taxon>
        <taxon>Gunneridae</taxon>
        <taxon>Pentapetalae</taxon>
        <taxon>asterids</taxon>
        <taxon>lamiids</taxon>
        <taxon>Boraginales</taxon>
        <taxon>Boraginaceae</taxon>
        <taxon>Boraginoideae</taxon>
        <taxon>Lithospermeae</taxon>
        <taxon>Lithospermum</taxon>
    </lineage>
</organism>
<dbReference type="AlphaFoldDB" id="A0AAV3RTZ7"/>
<accession>A0AAV3RTZ7</accession>
<evidence type="ECO:0000313" key="2">
    <source>
        <dbReference type="EMBL" id="GAA0183882.1"/>
    </source>
</evidence>
<feature type="domain" description="DNA helicase Pif1-like 2B" evidence="1">
    <location>
        <begin position="49"/>
        <end position="95"/>
    </location>
</feature>
<dbReference type="Pfam" id="PF21530">
    <property type="entry name" value="Pif1_2B_dom"/>
    <property type="match status" value="1"/>
</dbReference>
<protein>
    <recommendedName>
        <fullName evidence="1">DNA helicase Pif1-like 2B domain-containing protein</fullName>
    </recommendedName>
</protein>
<reference evidence="2 3" key="1">
    <citation type="submission" date="2024-01" db="EMBL/GenBank/DDBJ databases">
        <title>The complete chloroplast genome sequence of Lithospermum erythrorhizon: insights into the phylogenetic relationship among Boraginaceae species and the maternal lineages of purple gromwells.</title>
        <authorList>
            <person name="Okada T."/>
            <person name="Watanabe K."/>
        </authorList>
    </citation>
    <scope>NUCLEOTIDE SEQUENCE [LARGE SCALE GENOMIC DNA]</scope>
</reference>
<evidence type="ECO:0000313" key="3">
    <source>
        <dbReference type="Proteomes" id="UP001454036"/>
    </source>
</evidence>
<dbReference type="Proteomes" id="UP001454036">
    <property type="component" value="Unassembled WGS sequence"/>
</dbReference>
<dbReference type="PANTHER" id="PTHR10492:SF92">
    <property type="entry name" value="ATP-DEPENDENT DNA HELICASE"/>
    <property type="match status" value="1"/>
</dbReference>
<evidence type="ECO:0000259" key="1">
    <source>
        <dbReference type="Pfam" id="PF21530"/>
    </source>
</evidence>
<dbReference type="EMBL" id="BAABME010011514">
    <property type="protein sequence ID" value="GAA0183882.1"/>
    <property type="molecule type" value="Genomic_DNA"/>
</dbReference>